<gene>
    <name evidence="4" type="ORF">IB286_09320</name>
</gene>
<comment type="similarity">
    <text evidence="1">Belongs to the non-flavoprotein flavin reductase family.</text>
</comment>
<dbReference type="PANTHER" id="PTHR30466:SF11">
    <property type="entry name" value="FLAVIN-DEPENDENT MONOOXYGENASE, REDUCTASE SUBUNIT HSAB"/>
    <property type="match status" value="1"/>
</dbReference>
<keyword evidence="5" id="KW-1185">Reference proteome</keyword>
<dbReference type="InterPro" id="IPR002563">
    <property type="entry name" value="Flavin_Rdtase-like_dom"/>
</dbReference>
<keyword evidence="2" id="KW-0560">Oxidoreductase</keyword>
<dbReference type="InterPro" id="IPR012349">
    <property type="entry name" value="Split_barrel_FMN-bd"/>
</dbReference>
<evidence type="ECO:0000313" key="4">
    <source>
        <dbReference type="EMBL" id="MBD2859205.1"/>
    </source>
</evidence>
<dbReference type="RefSeq" id="WP_190764772.1">
    <property type="nucleotide sequence ID" value="NZ_JACXLD010000004.1"/>
</dbReference>
<accession>A0A927GW93</accession>
<evidence type="ECO:0000259" key="3">
    <source>
        <dbReference type="SMART" id="SM00903"/>
    </source>
</evidence>
<dbReference type="SMART" id="SM00903">
    <property type="entry name" value="Flavin_Reduct"/>
    <property type="match status" value="1"/>
</dbReference>
<feature type="domain" description="Flavin reductase like" evidence="3">
    <location>
        <begin position="12"/>
        <end position="156"/>
    </location>
</feature>
<sequence length="158" mass="17207">MSLDPRAFRNALGQFATGVCVISASPAGCEPFGMTVNSFASVSLDPALVLWSLRNDSECFDAFQAAKGFTVNVLASDQLNISNRYAQKDNHKLVEGDYRIGKSGLPVIRNALTSMECEVWQRYDGGDHQILVGKVIELSSKPTGKPLLFHAGKYAEIH</sequence>
<dbReference type="AlphaFoldDB" id="A0A927GW93"/>
<dbReference type="Proteomes" id="UP000610558">
    <property type="component" value="Unassembled WGS sequence"/>
</dbReference>
<proteinExistence type="inferred from homology"/>
<comment type="caution">
    <text evidence="4">The sequence shown here is derived from an EMBL/GenBank/DDBJ whole genome shotgun (WGS) entry which is preliminary data.</text>
</comment>
<dbReference type="EMBL" id="JACXLD010000004">
    <property type="protein sequence ID" value="MBD2859205.1"/>
    <property type="molecule type" value="Genomic_DNA"/>
</dbReference>
<name>A0A927GW93_9GAMM</name>
<dbReference type="Gene3D" id="2.30.110.10">
    <property type="entry name" value="Electron Transport, Fmn-binding Protein, Chain A"/>
    <property type="match status" value="1"/>
</dbReference>
<dbReference type="Pfam" id="PF01613">
    <property type="entry name" value="Flavin_Reduct"/>
    <property type="match status" value="1"/>
</dbReference>
<evidence type="ECO:0000313" key="5">
    <source>
        <dbReference type="Proteomes" id="UP000610558"/>
    </source>
</evidence>
<dbReference type="GO" id="GO:0042602">
    <property type="term" value="F:riboflavin reductase (NADPH) activity"/>
    <property type="evidence" value="ECO:0007669"/>
    <property type="project" value="TreeGrafter"/>
</dbReference>
<reference evidence="4" key="1">
    <citation type="submission" date="2020-09" db="EMBL/GenBank/DDBJ databases">
        <authorList>
            <person name="Yoon J.-W."/>
        </authorList>
    </citation>
    <scope>NUCLEOTIDE SEQUENCE</scope>
    <source>
        <strain evidence="4">KMU-158</strain>
    </source>
</reference>
<dbReference type="SUPFAM" id="SSF50475">
    <property type="entry name" value="FMN-binding split barrel"/>
    <property type="match status" value="1"/>
</dbReference>
<evidence type="ECO:0000256" key="1">
    <source>
        <dbReference type="ARBA" id="ARBA00008898"/>
    </source>
</evidence>
<protein>
    <submittedName>
        <fullName evidence="4">Flavin reductase</fullName>
    </submittedName>
</protein>
<dbReference type="GO" id="GO:0010181">
    <property type="term" value="F:FMN binding"/>
    <property type="evidence" value="ECO:0007669"/>
    <property type="project" value="InterPro"/>
</dbReference>
<evidence type="ECO:0000256" key="2">
    <source>
        <dbReference type="ARBA" id="ARBA00023002"/>
    </source>
</evidence>
<organism evidence="4 5">
    <name type="scientific">Spongiibacter pelagi</name>
    <dbReference type="NCBI Taxonomy" id="2760804"/>
    <lineage>
        <taxon>Bacteria</taxon>
        <taxon>Pseudomonadati</taxon>
        <taxon>Pseudomonadota</taxon>
        <taxon>Gammaproteobacteria</taxon>
        <taxon>Cellvibrionales</taxon>
        <taxon>Spongiibacteraceae</taxon>
        <taxon>Spongiibacter</taxon>
    </lineage>
</organism>
<dbReference type="InterPro" id="IPR050268">
    <property type="entry name" value="NADH-dep_flavin_reductase"/>
</dbReference>
<dbReference type="PANTHER" id="PTHR30466">
    <property type="entry name" value="FLAVIN REDUCTASE"/>
    <property type="match status" value="1"/>
</dbReference>